<dbReference type="PANTHER" id="PTHR30250:SF28">
    <property type="entry name" value="POLYSACCHARIDE BIOSYNTHESIS PROTEIN"/>
    <property type="match status" value="1"/>
</dbReference>
<evidence type="ECO:0000313" key="7">
    <source>
        <dbReference type="EMBL" id="TMN80112.1"/>
    </source>
</evidence>
<feature type="transmembrane region" description="Helical" evidence="6">
    <location>
        <begin position="111"/>
        <end position="135"/>
    </location>
</feature>
<dbReference type="InterPro" id="IPR050833">
    <property type="entry name" value="Poly_Biosynth_Transport"/>
</dbReference>
<dbReference type="RefSeq" id="WP_045962994.1">
    <property type="nucleotide sequence ID" value="NZ_JXXW01000017.1"/>
</dbReference>
<feature type="transmembrane region" description="Helical" evidence="6">
    <location>
        <begin position="360"/>
        <end position="382"/>
    </location>
</feature>
<dbReference type="Pfam" id="PF13440">
    <property type="entry name" value="Polysacc_synt_3"/>
    <property type="match status" value="1"/>
</dbReference>
<protein>
    <recommendedName>
        <fullName evidence="9">Polysaccharide biosynthesis protein</fullName>
    </recommendedName>
</protein>
<feature type="transmembrane region" description="Helical" evidence="6">
    <location>
        <begin position="172"/>
        <end position="192"/>
    </location>
</feature>
<feature type="transmembrane region" description="Helical" evidence="6">
    <location>
        <begin position="44"/>
        <end position="64"/>
    </location>
</feature>
<dbReference type="EMBL" id="PNEL01000012">
    <property type="protein sequence ID" value="TMN80112.1"/>
    <property type="molecule type" value="Genomic_DNA"/>
</dbReference>
<dbReference type="GO" id="GO:0005886">
    <property type="term" value="C:plasma membrane"/>
    <property type="evidence" value="ECO:0007669"/>
    <property type="project" value="UniProtKB-SubCell"/>
</dbReference>
<evidence type="ECO:0000256" key="2">
    <source>
        <dbReference type="ARBA" id="ARBA00022475"/>
    </source>
</evidence>
<feature type="transmembrane region" description="Helical" evidence="6">
    <location>
        <begin position="332"/>
        <end position="353"/>
    </location>
</feature>
<reference evidence="7 8" key="1">
    <citation type="submission" date="2017-12" db="EMBL/GenBank/DDBJ databases">
        <authorList>
            <person name="Paulsen S."/>
            <person name="Gram L.K."/>
        </authorList>
    </citation>
    <scope>NUCLEOTIDE SEQUENCE [LARGE SCALE GENOMIC DNA]</scope>
    <source>
        <strain evidence="7 8">S1607</strain>
    </source>
</reference>
<keyword evidence="4 6" id="KW-1133">Transmembrane helix</keyword>
<keyword evidence="5 6" id="KW-0472">Membrane</keyword>
<reference evidence="8" key="2">
    <citation type="submission" date="2019-06" db="EMBL/GenBank/DDBJ databases">
        <title>Co-occurence of chitin degradation, pigmentation and bioactivity in marine Pseudoalteromonas.</title>
        <authorList>
            <person name="Sonnenschein E.C."/>
            <person name="Bech P.K."/>
        </authorList>
    </citation>
    <scope>NUCLEOTIDE SEQUENCE [LARGE SCALE GENOMIC DNA]</scope>
    <source>
        <strain evidence="8">S1607</strain>
    </source>
</reference>
<comment type="caution">
    <text evidence="7">The sequence shown here is derived from an EMBL/GenBank/DDBJ whole genome shotgun (WGS) entry which is preliminary data.</text>
</comment>
<sequence length="444" mass="49547">MPLQVRFIKNILTLATGTGLSQLIPIVVSPILTRLYSPEQFGIFALYLSLSTTLAIIATGRYELAIVLPKLNANSIHLSILAVFLASIFCLTLIFAYMIMKSIISNENNEWISWFLYVPFGVFLLSLVQILSYLLNRLERYQVMAKVKVVQSITAALVSIIFAVFLPWDYGLIIGSILGMLASVMLSSFFILKEVEVSRFNVNRVYYLSRVYKQFPKFGIVSGVSNTLSSNSPIFIFSHLSLSAASGYFSLANRMLMIPLGVIGGAVSQVFLKEASTNKDNKENIACLAKRTVRQLFYIGVIPSAIIVSFGDVIFSFVFGSEWKEAGVYASILSPLLFFIFIASPTNSIFIAYEKQKEALNFNILLLLVRVLSLVTVFYFGGGAIELVLWYVVVSLLIWVSQVQYVFKVMNSSAIFLIREAFFYIALSCVLLLLRGLILNGFTI</sequence>
<dbReference type="Proteomes" id="UP000305423">
    <property type="component" value="Unassembled WGS sequence"/>
</dbReference>
<name>A0AAQ2EXC8_PSEO7</name>
<comment type="subcellular location">
    <subcellularLocation>
        <location evidence="1">Cell membrane</location>
        <topology evidence="1">Multi-pass membrane protein</topology>
    </subcellularLocation>
</comment>
<keyword evidence="2" id="KW-1003">Cell membrane</keyword>
<gene>
    <name evidence="7" type="ORF">CWB74_04320</name>
</gene>
<evidence type="ECO:0000256" key="5">
    <source>
        <dbReference type="ARBA" id="ARBA00023136"/>
    </source>
</evidence>
<keyword evidence="3 6" id="KW-0812">Transmembrane</keyword>
<feature type="transmembrane region" description="Helical" evidence="6">
    <location>
        <begin position="147"/>
        <end position="166"/>
    </location>
</feature>
<evidence type="ECO:0000313" key="8">
    <source>
        <dbReference type="Proteomes" id="UP000305423"/>
    </source>
</evidence>
<evidence type="ECO:0000256" key="3">
    <source>
        <dbReference type="ARBA" id="ARBA00022692"/>
    </source>
</evidence>
<dbReference type="AlphaFoldDB" id="A0AAQ2EXC8"/>
<proteinExistence type="predicted"/>
<accession>A0AAQ2EXC8</accession>
<dbReference type="PANTHER" id="PTHR30250">
    <property type="entry name" value="PST FAMILY PREDICTED COLANIC ACID TRANSPORTER"/>
    <property type="match status" value="1"/>
</dbReference>
<evidence type="ECO:0000256" key="6">
    <source>
        <dbReference type="SAM" id="Phobius"/>
    </source>
</evidence>
<feature type="transmembrane region" description="Helical" evidence="6">
    <location>
        <begin position="296"/>
        <end position="320"/>
    </location>
</feature>
<feature type="transmembrane region" description="Helical" evidence="6">
    <location>
        <begin position="421"/>
        <end position="442"/>
    </location>
</feature>
<feature type="transmembrane region" description="Helical" evidence="6">
    <location>
        <begin position="12"/>
        <end position="32"/>
    </location>
</feature>
<evidence type="ECO:0000256" key="4">
    <source>
        <dbReference type="ARBA" id="ARBA00022989"/>
    </source>
</evidence>
<feature type="transmembrane region" description="Helical" evidence="6">
    <location>
        <begin position="388"/>
        <end position="409"/>
    </location>
</feature>
<feature type="transmembrane region" description="Helical" evidence="6">
    <location>
        <begin position="257"/>
        <end position="275"/>
    </location>
</feature>
<feature type="transmembrane region" description="Helical" evidence="6">
    <location>
        <begin position="76"/>
        <end position="99"/>
    </location>
</feature>
<evidence type="ECO:0008006" key="9">
    <source>
        <dbReference type="Google" id="ProtNLM"/>
    </source>
</evidence>
<evidence type="ECO:0000256" key="1">
    <source>
        <dbReference type="ARBA" id="ARBA00004651"/>
    </source>
</evidence>
<organism evidence="7 8">
    <name type="scientific">Pseudoalteromonas piscicida</name>
    <dbReference type="NCBI Taxonomy" id="43662"/>
    <lineage>
        <taxon>Bacteria</taxon>
        <taxon>Pseudomonadati</taxon>
        <taxon>Pseudomonadota</taxon>
        <taxon>Gammaproteobacteria</taxon>
        <taxon>Alteromonadales</taxon>
        <taxon>Pseudoalteromonadaceae</taxon>
        <taxon>Pseudoalteromonas</taxon>
    </lineage>
</organism>